<dbReference type="RefSeq" id="WP_095135503.1">
    <property type="nucleotide sequence ID" value="NZ_NIBG01000027.1"/>
</dbReference>
<proteinExistence type="predicted"/>
<name>A0A267MCZ5_9FIRM</name>
<feature type="domain" description="PrcB C-terminal" evidence="1">
    <location>
        <begin position="70"/>
        <end position="125"/>
    </location>
</feature>
<reference evidence="2 3" key="1">
    <citation type="submission" date="2017-06" db="EMBL/GenBank/DDBJ databases">
        <title>Draft genome sequence of anaerobic fermentative bacterium Anaeromicrobium sediminis DY2726D isolated from West Pacific Ocean sediments.</title>
        <authorList>
            <person name="Zeng X."/>
        </authorList>
    </citation>
    <scope>NUCLEOTIDE SEQUENCE [LARGE SCALE GENOMIC DNA]</scope>
    <source>
        <strain evidence="2 3">DY2726D</strain>
    </source>
</reference>
<dbReference type="Proteomes" id="UP000216024">
    <property type="component" value="Unassembled WGS sequence"/>
</dbReference>
<evidence type="ECO:0000259" key="1">
    <source>
        <dbReference type="Pfam" id="PF14343"/>
    </source>
</evidence>
<gene>
    <name evidence="2" type="ORF">CCE28_19400</name>
</gene>
<protein>
    <recommendedName>
        <fullName evidence="1">PrcB C-terminal domain-containing protein</fullName>
    </recommendedName>
</protein>
<sequence length="137" mass="15611">MKKTLLIIGLILLSTVLVFGCFKDKSKNNPLAYTQLKMEKLSNEEQLSKWILNNKDKEGLYSEVINGQTYLLIVGSTQNTVGYNIHLKDLYSDDDYLYVDYSIIEPPKDSVVTTALDNPFLVAKLKGKPEFQRAIKF</sequence>
<dbReference type="PROSITE" id="PS51257">
    <property type="entry name" value="PROKAR_LIPOPROTEIN"/>
    <property type="match status" value="1"/>
</dbReference>
<keyword evidence="3" id="KW-1185">Reference proteome</keyword>
<comment type="caution">
    <text evidence="2">The sequence shown here is derived from an EMBL/GenBank/DDBJ whole genome shotgun (WGS) entry which is preliminary data.</text>
</comment>
<dbReference type="InterPro" id="IPR025748">
    <property type="entry name" value="PrcB_C_dom"/>
</dbReference>
<dbReference type="EMBL" id="NIBG01000027">
    <property type="protein sequence ID" value="PAB57252.1"/>
    <property type="molecule type" value="Genomic_DNA"/>
</dbReference>
<dbReference type="Pfam" id="PF14343">
    <property type="entry name" value="PrcB_C"/>
    <property type="match status" value="1"/>
</dbReference>
<evidence type="ECO:0000313" key="2">
    <source>
        <dbReference type="EMBL" id="PAB57252.1"/>
    </source>
</evidence>
<accession>A0A267MCZ5</accession>
<dbReference type="AlphaFoldDB" id="A0A267MCZ5"/>
<evidence type="ECO:0000313" key="3">
    <source>
        <dbReference type="Proteomes" id="UP000216024"/>
    </source>
</evidence>
<organism evidence="2 3">
    <name type="scientific">Anaeromicrobium sediminis</name>
    <dbReference type="NCBI Taxonomy" id="1478221"/>
    <lineage>
        <taxon>Bacteria</taxon>
        <taxon>Bacillati</taxon>
        <taxon>Bacillota</taxon>
        <taxon>Clostridia</taxon>
        <taxon>Peptostreptococcales</taxon>
        <taxon>Thermotaleaceae</taxon>
        <taxon>Anaeromicrobium</taxon>
    </lineage>
</organism>